<feature type="transmembrane region" description="Helical" evidence="1">
    <location>
        <begin position="38"/>
        <end position="55"/>
    </location>
</feature>
<proteinExistence type="predicted"/>
<reference evidence="2" key="1">
    <citation type="submission" date="2020-10" db="EMBL/GenBank/DDBJ databases">
        <authorList>
            <person name="Lu T."/>
            <person name="Wang Q."/>
            <person name="Han X."/>
        </authorList>
    </citation>
    <scope>NUCLEOTIDE SEQUENCE</scope>
    <source>
        <strain evidence="2">WQ 117</strain>
    </source>
</reference>
<name>A0A8J7FWR5_9FLAO</name>
<protein>
    <submittedName>
        <fullName evidence="2">Uncharacterized protein</fullName>
    </submittedName>
</protein>
<keyword evidence="1" id="KW-0472">Membrane</keyword>
<dbReference type="AlphaFoldDB" id="A0A8J7FWR5"/>
<sequence length="63" mass="7502">MIKILDITSTVIIAIIIIGFLSQNFFPIEGLELFYEKKFYLAFVYLAIRLSRNYLIKREQNQQ</sequence>
<accession>A0A8J7FWR5</accession>
<dbReference type="EMBL" id="JADGIK010000008">
    <property type="protein sequence ID" value="MBF0598076.1"/>
    <property type="molecule type" value="Genomic_DNA"/>
</dbReference>
<dbReference type="Proteomes" id="UP000608754">
    <property type="component" value="Unassembled WGS sequence"/>
</dbReference>
<keyword evidence="1" id="KW-0812">Transmembrane</keyword>
<evidence type="ECO:0000256" key="1">
    <source>
        <dbReference type="SAM" id="Phobius"/>
    </source>
</evidence>
<evidence type="ECO:0000313" key="2">
    <source>
        <dbReference type="EMBL" id="MBF0598076.1"/>
    </source>
</evidence>
<keyword evidence="1" id="KW-1133">Transmembrane helix</keyword>
<gene>
    <name evidence="2" type="ORF">IM532_11605</name>
</gene>
<feature type="transmembrane region" description="Helical" evidence="1">
    <location>
        <begin position="7"/>
        <end position="26"/>
    </location>
</feature>
<keyword evidence="3" id="KW-1185">Reference proteome</keyword>
<evidence type="ECO:0000313" key="3">
    <source>
        <dbReference type="Proteomes" id="UP000608754"/>
    </source>
</evidence>
<comment type="caution">
    <text evidence="2">The sequence shown here is derived from an EMBL/GenBank/DDBJ whole genome shotgun (WGS) entry which is preliminary data.</text>
</comment>
<dbReference type="RefSeq" id="WP_194183621.1">
    <property type="nucleotide sequence ID" value="NZ_JADGIK010000008.1"/>
</dbReference>
<organism evidence="2 3">
    <name type="scientific">Faecalibacter rhinopitheci</name>
    <dbReference type="NCBI Taxonomy" id="2779678"/>
    <lineage>
        <taxon>Bacteria</taxon>
        <taxon>Pseudomonadati</taxon>
        <taxon>Bacteroidota</taxon>
        <taxon>Flavobacteriia</taxon>
        <taxon>Flavobacteriales</taxon>
        <taxon>Weeksellaceae</taxon>
        <taxon>Faecalibacter</taxon>
    </lineage>
</organism>